<keyword evidence="8" id="KW-1185">Reference proteome</keyword>
<dbReference type="GO" id="GO:0005886">
    <property type="term" value="C:plasma membrane"/>
    <property type="evidence" value="ECO:0007669"/>
    <property type="project" value="InterPro"/>
</dbReference>
<organism evidence="7 8">
    <name type="scientific">Desulfomonile tiedjei (strain ATCC 49306 / DSM 6799 / DCB-1)</name>
    <dbReference type="NCBI Taxonomy" id="706587"/>
    <lineage>
        <taxon>Bacteria</taxon>
        <taxon>Pseudomonadati</taxon>
        <taxon>Thermodesulfobacteriota</taxon>
        <taxon>Desulfomonilia</taxon>
        <taxon>Desulfomonilales</taxon>
        <taxon>Desulfomonilaceae</taxon>
        <taxon>Desulfomonile</taxon>
    </lineage>
</organism>
<keyword evidence="3 6" id="KW-0812">Transmembrane</keyword>
<evidence type="ECO:0000256" key="3">
    <source>
        <dbReference type="ARBA" id="ARBA00022692"/>
    </source>
</evidence>
<evidence type="ECO:0000256" key="2">
    <source>
        <dbReference type="ARBA" id="ARBA00022519"/>
    </source>
</evidence>
<evidence type="ECO:0000256" key="1">
    <source>
        <dbReference type="ARBA" id="ARBA00022475"/>
    </source>
</evidence>
<dbReference type="GO" id="GO:0015221">
    <property type="term" value="F:lipopolysaccharide transmembrane transporter activity"/>
    <property type="evidence" value="ECO:0007669"/>
    <property type="project" value="InterPro"/>
</dbReference>
<evidence type="ECO:0000256" key="6">
    <source>
        <dbReference type="SAM" id="Phobius"/>
    </source>
</evidence>
<dbReference type="Pfam" id="PF06835">
    <property type="entry name" value="LptC"/>
    <property type="match status" value="1"/>
</dbReference>
<keyword evidence="1" id="KW-1003">Cell membrane</keyword>
<keyword evidence="5 6" id="KW-0472">Membrane</keyword>
<keyword evidence="2" id="KW-0997">Cell inner membrane</keyword>
<evidence type="ECO:0000313" key="8">
    <source>
        <dbReference type="Proteomes" id="UP000006055"/>
    </source>
</evidence>
<dbReference type="PANTHER" id="PTHR37481">
    <property type="entry name" value="LIPOPOLYSACCHARIDE EXPORT SYSTEM PROTEIN LPTC"/>
    <property type="match status" value="1"/>
</dbReference>
<dbReference type="Gene3D" id="2.60.450.10">
    <property type="entry name" value="Lipopolysaccharide (LPS) transport protein A like domain"/>
    <property type="match status" value="1"/>
</dbReference>
<dbReference type="InterPro" id="IPR052363">
    <property type="entry name" value="LPS_export_LptC"/>
</dbReference>
<dbReference type="STRING" id="706587.Desti_5532"/>
<dbReference type="InterPro" id="IPR026265">
    <property type="entry name" value="LptC"/>
</dbReference>
<dbReference type="GO" id="GO:0017089">
    <property type="term" value="F:glycolipid transfer activity"/>
    <property type="evidence" value="ECO:0007669"/>
    <property type="project" value="TreeGrafter"/>
</dbReference>
<dbReference type="NCBIfam" id="TIGR04409">
    <property type="entry name" value="LptC_YrbK"/>
    <property type="match status" value="1"/>
</dbReference>
<protein>
    <submittedName>
        <fullName evidence="7">Organic solvent tolerance protein OstA</fullName>
    </submittedName>
</protein>
<evidence type="ECO:0000256" key="5">
    <source>
        <dbReference type="ARBA" id="ARBA00023136"/>
    </source>
</evidence>
<dbReference type="GO" id="GO:0030288">
    <property type="term" value="C:outer membrane-bounded periplasmic space"/>
    <property type="evidence" value="ECO:0007669"/>
    <property type="project" value="TreeGrafter"/>
</dbReference>
<evidence type="ECO:0000313" key="7">
    <source>
        <dbReference type="EMBL" id="AFM28114.1"/>
    </source>
</evidence>
<name>I4CEX3_DESTA</name>
<dbReference type="PANTHER" id="PTHR37481:SF1">
    <property type="entry name" value="LIPOPOLYSACCHARIDE EXPORT SYSTEM PROTEIN LPTC"/>
    <property type="match status" value="1"/>
</dbReference>
<sequence>MGTGNGQILRVNSQPVHSENLIKSAVGMNHKEIERWHRRRNIKRAAQFLVLAAVLLLVTGYSASRYFHSDTDDFSVNSDPNAGITIKKFTYSSPGAHPWELEAASAMVAESLDKINLHKPRVVYHGGKGGKIFLIADTGDLDKQRQTVLARGNVTVKYEDLEFAADNINYSQEKQTAQTQSEVSLKGADFQATGKGLKMHIQEEEITIENDVRARLFNVKWTDTNKVTM</sequence>
<dbReference type="KEGG" id="dti:Desti_5532"/>
<dbReference type="Proteomes" id="UP000006055">
    <property type="component" value="Chromosome"/>
</dbReference>
<dbReference type="EMBL" id="CP003360">
    <property type="protein sequence ID" value="AFM28114.1"/>
    <property type="molecule type" value="Genomic_DNA"/>
</dbReference>
<dbReference type="AlphaFoldDB" id="I4CEX3"/>
<feature type="transmembrane region" description="Helical" evidence="6">
    <location>
        <begin position="45"/>
        <end position="63"/>
    </location>
</feature>
<keyword evidence="4 6" id="KW-1133">Transmembrane helix</keyword>
<accession>I4CEX3</accession>
<dbReference type="InterPro" id="IPR010664">
    <property type="entry name" value="LipoPS_assembly_LptC-rel"/>
</dbReference>
<gene>
    <name evidence="7" type="ordered locus">Desti_5532</name>
</gene>
<dbReference type="HOGENOM" id="CLU_1208201_0_0_7"/>
<proteinExistence type="predicted"/>
<dbReference type="eggNOG" id="COG1452">
    <property type="taxonomic scope" value="Bacteria"/>
</dbReference>
<reference evidence="8" key="1">
    <citation type="submission" date="2012-06" db="EMBL/GenBank/DDBJ databases">
        <title>Complete sequence of chromosome of Desulfomonile tiedjei DSM 6799.</title>
        <authorList>
            <person name="Lucas S."/>
            <person name="Copeland A."/>
            <person name="Lapidus A."/>
            <person name="Glavina del Rio T."/>
            <person name="Dalin E."/>
            <person name="Tice H."/>
            <person name="Bruce D."/>
            <person name="Goodwin L."/>
            <person name="Pitluck S."/>
            <person name="Peters L."/>
            <person name="Ovchinnikova G."/>
            <person name="Zeytun A."/>
            <person name="Lu M."/>
            <person name="Kyrpides N."/>
            <person name="Mavromatis K."/>
            <person name="Ivanova N."/>
            <person name="Brettin T."/>
            <person name="Detter J.C."/>
            <person name="Han C."/>
            <person name="Larimer F."/>
            <person name="Land M."/>
            <person name="Hauser L."/>
            <person name="Markowitz V."/>
            <person name="Cheng J.-F."/>
            <person name="Hugenholtz P."/>
            <person name="Woyke T."/>
            <person name="Wu D."/>
            <person name="Spring S."/>
            <person name="Schroeder M."/>
            <person name="Brambilla E."/>
            <person name="Klenk H.-P."/>
            <person name="Eisen J.A."/>
        </authorList>
    </citation>
    <scope>NUCLEOTIDE SEQUENCE [LARGE SCALE GENOMIC DNA]</scope>
    <source>
        <strain evidence="8">ATCC 49306 / DSM 6799 / DCB-1</strain>
    </source>
</reference>
<evidence type="ECO:0000256" key="4">
    <source>
        <dbReference type="ARBA" id="ARBA00022989"/>
    </source>
</evidence>